<reference evidence="2 3" key="1">
    <citation type="journal article" date="2012" name="BMC Genomics">
        <title>Genome-guided analysis of physiological and morphological traits of the fermentative acetate oxidizer Thermacetogenium phaeum.</title>
        <authorList>
            <person name="Oehler D."/>
            <person name="Poehlein A."/>
            <person name="Leimbach A."/>
            <person name="Muller N."/>
            <person name="Daniel R."/>
            <person name="Gottschalk G."/>
            <person name="Schink B."/>
        </authorList>
    </citation>
    <scope>NUCLEOTIDE SEQUENCE [LARGE SCALE GENOMIC DNA]</scope>
    <source>
        <strain evidence="3">ATCC BAA-254 / DSM 26808 / PB</strain>
    </source>
</reference>
<feature type="transmembrane region" description="Helical" evidence="1">
    <location>
        <begin position="120"/>
        <end position="139"/>
    </location>
</feature>
<dbReference type="HOGENOM" id="CLU_1814902_0_0_9"/>
<evidence type="ECO:0000256" key="1">
    <source>
        <dbReference type="SAM" id="Phobius"/>
    </source>
</evidence>
<dbReference type="RefSeq" id="WP_015051251.1">
    <property type="nucleotide sequence ID" value="NC_018870.1"/>
</dbReference>
<keyword evidence="3" id="KW-1185">Reference proteome</keyword>
<name>K4LJZ6_THEPS</name>
<evidence type="ECO:0008006" key="4">
    <source>
        <dbReference type="Google" id="ProtNLM"/>
    </source>
</evidence>
<sequence>MRKKESTLKALYTYIIFGGIYLLGAVIWFVISYFRNELDSPVTLFWLAGAIIYIIMMLVSAKKVVKLKSGAVSAASLQPDERAEYITGKTAHVTILWGCLLLLAYIGGETGSSGKVPIEACIFLLAVVVIYFGHYIYYLRKY</sequence>
<gene>
    <name evidence="2" type="ordered locus">Tph_c21850</name>
</gene>
<keyword evidence="1" id="KW-1133">Transmembrane helix</keyword>
<evidence type="ECO:0000313" key="2">
    <source>
        <dbReference type="EMBL" id="AFV12377.1"/>
    </source>
</evidence>
<organism evidence="2 3">
    <name type="scientific">Thermacetogenium phaeum (strain ATCC BAA-254 / DSM 26808 / PB)</name>
    <dbReference type="NCBI Taxonomy" id="1089553"/>
    <lineage>
        <taxon>Bacteria</taxon>
        <taxon>Bacillati</taxon>
        <taxon>Bacillota</taxon>
        <taxon>Clostridia</taxon>
        <taxon>Thermoanaerobacterales</taxon>
        <taxon>Thermoanaerobacteraceae</taxon>
        <taxon>Thermacetogenium</taxon>
    </lineage>
</organism>
<dbReference type="EMBL" id="CP003732">
    <property type="protein sequence ID" value="AFV12377.1"/>
    <property type="molecule type" value="Genomic_DNA"/>
</dbReference>
<dbReference type="Proteomes" id="UP000000467">
    <property type="component" value="Chromosome"/>
</dbReference>
<dbReference type="KEGG" id="tpz:Tph_c21850"/>
<feature type="transmembrane region" description="Helical" evidence="1">
    <location>
        <begin position="12"/>
        <end position="31"/>
    </location>
</feature>
<keyword evidence="1" id="KW-0812">Transmembrane</keyword>
<accession>K4LJZ6</accession>
<feature type="transmembrane region" description="Helical" evidence="1">
    <location>
        <begin position="90"/>
        <end position="108"/>
    </location>
</feature>
<dbReference type="AlphaFoldDB" id="K4LJZ6"/>
<proteinExistence type="predicted"/>
<evidence type="ECO:0000313" key="3">
    <source>
        <dbReference type="Proteomes" id="UP000000467"/>
    </source>
</evidence>
<protein>
    <recommendedName>
        <fullName evidence="4">DUF2178 domain-containing protein</fullName>
    </recommendedName>
</protein>
<feature type="transmembrane region" description="Helical" evidence="1">
    <location>
        <begin position="43"/>
        <end position="61"/>
    </location>
</feature>
<keyword evidence="1" id="KW-0472">Membrane</keyword>